<evidence type="ECO:0000313" key="3">
    <source>
        <dbReference type="EMBL" id="HJG91812.1"/>
    </source>
</evidence>
<reference evidence="3" key="2">
    <citation type="submission" date="2021-09" db="EMBL/GenBank/DDBJ databases">
        <authorList>
            <person name="Gilroy R."/>
        </authorList>
    </citation>
    <scope>NUCLEOTIDE SEQUENCE</scope>
    <source>
        <strain evidence="3">ChiGjej5B5-22894</strain>
    </source>
</reference>
<protein>
    <submittedName>
        <fullName evidence="3">XRE family transcriptional regulator</fullName>
    </submittedName>
</protein>
<dbReference type="PANTHER" id="PTHR43236:SF1">
    <property type="entry name" value="BLL7220 PROTEIN"/>
    <property type="match status" value="1"/>
</dbReference>
<proteinExistence type="inferred from homology"/>
<dbReference type="AlphaFoldDB" id="A0A921MWL2"/>
<dbReference type="PANTHER" id="PTHR43236">
    <property type="entry name" value="ANTITOXIN HIGA1"/>
    <property type="match status" value="1"/>
</dbReference>
<dbReference type="Gene3D" id="1.10.260.40">
    <property type="entry name" value="lambda repressor-like DNA-binding domains"/>
    <property type="match status" value="1"/>
</dbReference>
<dbReference type="Proteomes" id="UP000742460">
    <property type="component" value="Unassembled WGS sequence"/>
</dbReference>
<dbReference type="CDD" id="cd00093">
    <property type="entry name" value="HTH_XRE"/>
    <property type="match status" value="1"/>
</dbReference>
<dbReference type="InterPro" id="IPR052345">
    <property type="entry name" value="Rad_response_metalloprotease"/>
</dbReference>
<dbReference type="EMBL" id="DYUE01000205">
    <property type="protein sequence ID" value="HJG91812.1"/>
    <property type="molecule type" value="Genomic_DNA"/>
</dbReference>
<accession>A0A921MWL2</accession>
<organism evidence="3 4">
    <name type="scientific">Brachybacterium massiliense</name>
    <dbReference type="NCBI Taxonomy" id="1755098"/>
    <lineage>
        <taxon>Bacteria</taxon>
        <taxon>Bacillati</taxon>
        <taxon>Actinomycetota</taxon>
        <taxon>Actinomycetes</taxon>
        <taxon>Micrococcales</taxon>
        <taxon>Dermabacteraceae</taxon>
        <taxon>Brachybacterium</taxon>
    </lineage>
</organism>
<evidence type="ECO:0000259" key="2">
    <source>
        <dbReference type="PROSITE" id="PS50943"/>
    </source>
</evidence>
<dbReference type="Gene3D" id="1.10.10.2910">
    <property type="match status" value="1"/>
</dbReference>
<sequence>MHNSAIGKIPRPEYAEWMNSIGERIRAAMRAVSMTQKQLAERVGMTPDALSRVLSGQRGLAAVELAQISRELDADMHELVTGEPDPHRLVLSARHQYDHETGERRLDGASGDRVLLENIRLAYAQAGKVPAARQLHHDVEGARALLRSDFVRPFVDRLAEIDVDVVRLNDLSTAYSFLVEERPVIVIPGTGNWFYENWSLAHELAHLSLGHHGVLKGAPGYEEREAAANDFAAELLLPSEFMHSVAWQDLGLPELAELVWERGISTEALRRRANALGLVMSPPVADAVLLSTQKLLRRHWTGARYGDPITQRMTEAGGRRFPSWLKAAHLEQIAAGAIGKGTLAWMLEVSADALEVDEPAPAEELDDTDLDKLLG</sequence>
<dbReference type="SMART" id="SM00530">
    <property type="entry name" value="HTH_XRE"/>
    <property type="match status" value="1"/>
</dbReference>
<reference evidence="3" key="1">
    <citation type="journal article" date="2021" name="PeerJ">
        <title>Extensive microbial diversity within the chicken gut microbiome revealed by metagenomics and culture.</title>
        <authorList>
            <person name="Gilroy R."/>
            <person name="Ravi A."/>
            <person name="Getino M."/>
            <person name="Pursley I."/>
            <person name="Horton D.L."/>
            <person name="Alikhan N.F."/>
            <person name="Baker D."/>
            <person name="Gharbi K."/>
            <person name="Hall N."/>
            <person name="Watson M."/>
            <person name="Adriaenssens E.M."/>
            <person name="Foster-Nyarko E."/>
            <person name="Jarju S."/>
            <person name="Secka A."/>
            <person name="Antonio M."/>
            <person name="Oren A."/>
            <person name="Chaudhuri R.R."/>
            <person name="La Ragione R."/>
            <person name="Hildebrand F."/>
            <person name="Pallen M.J."/>
        </authorList>
    </citation>
    <scope>NUCLEOTIDE SEQUENCE</scope>
    <source>
        <strain evidence="3">ChiGjej5B5-22894</strain>
    </source>
</reference>
<comment type="similarity">
    <text evidence="1">Belongs to the short-chain fatty acyl-CoA assimilation regulator (ScfR) family.</text>
</comment>
<dbReference type="SUPFAM" id="SSF47413">
    <property type="entry name" value="lambda repressor-like DNA-binding domains"/>
    <property type="match status" value="1"/>
</dbReference>
<evidence type="ECO:0000313" key="4">
    <source>
        <dbReference type="Proteomes" id="UP000742460"/>
    </source>
</evidence>
<dbReference type="GO" id="GO:0003677">
    <property type="term" value="F:DNA binding"/>
    <property type="evidence" value="ECO:0007669"/>
    <property type="project" value="InterPro"/>
</dbReference>
<name>A0A921MWL2_9MICO</name>
<dbReference type="InterPro" id="IPR001387">
    <property type="entry name" value="Cro/C1-type_HTH"/>
</dbReference>
<dbReference type="InterPro" id="IPR010359">
    <property type="entry name" value="IrrE_HExxH"/>
</dbReference>
<comment type="caution">
    <text evidence="3">The sequence shown here is derived from an EMBL/GenBank/DDBJ whole genome shotgun (WGS) entry which is preliminary data.</text>
</comment>
<dbReference type="Pfam" id="PF06114">
    <property type="entry name" value="Peptidase_M78"/>
    <property type="match status" value="1"/>
</dbReference>
<feature type="domain" description="HTH cro/C1-type" evidence="2">
    <location>
        <begin position="25"/>
        <end position="79"/>
    </location>
</feature>
<dbReference type="InterPro" id="IPR010982">
    <property type="entry name" value="Lambda_DNA-bd_dom_sf"/>
</dbReference>
<evidence type="ECO:0000256" key="1">
    <source>
        <dbReference type="ARBA" id="ARBA00007227"/>
    </source>
</evidence>
<dbReference type="Pfam" id="PF01381">
    <property type="entry name" value="HTH_3"/>
    <property type="match status" value="1"/>
</dbReference>
<dbReference type="PROSITE" id="PS50943">
    <property type="entry name" value="HTH_CROC1"/>
    <property type="match status" value="1"/>
</dbReference>
<gene>
    <name evidence="3" type="ORF">K8V81_08800</name>
</gene>